<dbReference type="EMBL" id="JAMXQS010000005">
    <property type="protein sequence ID" value="MCO6050190.1"/>
    <property type="molecule type" value="Genomic_DNA"/>
</dbReference>
<evidence type="ECO:0000313" key="2">
    <source>
        <dbReference type="EMBL" id="MCO6050190.1"/>
    </source>
</evidence>
<comment type="caution">
    <text evidence="2">The sequence shown here is derived from an EMBL/GenBank/DDBJ whole genome shotgun (WGS) entry which is preliminary data.</text>
</comment>
<keyword evidence="3" id="KW-1185">Reference proteome</keyword>
<evidence type="ECO:0000256" key="1">
    <source>
        <dbReference type="SAM" id="MobiDB-lite"/>
    </source>
</evidence>
<feature type="compositionally biased region" description="Basic and acidic residues" evidence="1">
    <location>
        <begin position="133"/>
        <end position="142"/>
    </location>
</feature>
<reference evidence="2 3" key="1">
    <citation type="submission" date="2022-06" db="EMBL/GenBank/DDBJ databases">
        <title>Mesorhizobium sp. strain RP14 Genome sequencing and assembly.</title>
        <authorList>
            <person name="Kim I."/>
        </authorList>
    </citation>
    <scope>NUCLEOTIDE SEQUENCE [LARGE SCALE GENOMIC DNA]</scope>
    <source>
        <strain evidence="3">RP14(2022)</strain>
    </source>
</reference>
<proteinExistence type="predicted"/>
<dbReference type="InterPro" id="IPR027056">
    <property type="entry name" value="Gluconate_2DH_su3"/>
</dbReference>
<gene>
    <name evidence="2" type="ORF">NGM99_10375</name>
</gene>
<name>A0ABT1C5T9_9HYPH</name>
<evidence type="ECO:0000313" key="3">
    <source>
        <dbReference type="Proteomes" id="UP001205906"/>
    </source>
</evidence>
<sequence length="142" mass="15044">MPSATFLALLDRIIPVDEWPSATTSGVDRFILALWQSGADGSAGSAAAGLEELDKLASHAGYASFADAPEITQDTLLEQVAATVWFRQLCELAAEGYYANPGNGANPDAISWHMIGYKHGLPEGPDGPPANRSEARMGKLWA</sequence>
<accession>A0ABT1C5T9</accession>
<organism evidence="2 3">
    <name type="scientific">Mesorhizobium liriopis</name>
    <dbReference type="NCBI Taxonomy" id="2953882"/>
    <lineage>
        <taxon>Bacteria</taxon>
        <taxon>Pseudomonadati</taxon>
        <taxon>Pseudomonadota</taxon>
        <taxon>Alphaproteobacteria</taxon>
        <taxon>Hyphomicrobiales</taxon>
        <taxon>Phyllobacteriaceae</taxon>
        <taxon>Mesorhizobium</taxon>
    </lineage>
</organism>
<feature type="region of interest" description="Disordered" evidence="1">
    <location>
        <begin position="122"/>
        <end position="142"/>
    </location>
</feature>
<protein>
    <submittedName>
        <fullName evidence="2">Gluconate 2-dehydrogenase subunit 3 family protein</fullName>
    </submittedName>
</protein>
<dbReference type="Proteomes" id="UP001205906">
    <property type="component" value="Unassembled WGS sequence"/>
</dbReference>
<dbReference type="Pfam" id="PF13618">
    <property type="entry name" value="Gluconate_2-dh3"/>
    <property type="match status" value="1"/>
</dbReference>
<dbReference type="RefSeq" id="WP_252818620.1">
    <property type="nucleotide sequence ID" value="NZ_JAMXQS010000005.1"/>
</dbReference>